<dbReference type="PROSITE" id="PS52050">
    <property type="entry name" value="WYL"/>
    <property type="match status" value="1"/>
</dbReference>
<protein>
    <submittedName>
        <fullName evidence="1">Uncharacterized protein</fullName>
    </submittedName>
</protein>
<dbReference type="InterPro" id="IPR051534">
    <property type="entry name" value="CBASS_pafABC_assoc_protein"/>
</dbReference>
<dbReference type="KEGG" id="fsa:C5Q98_02930"/>
<accession>A0A2S0KMJ0</accession>
<reference evidence="2" key="1">
    <citation type="submission" date="2018-02" db="EMBL/GenBank/DDBJ databases">
        <authorList>
            <person name="Holder M.E."/>
            <person name="Ajami N.J."/>
            <person name="Petrosino J.F."/>
        </authorList>
    </citation>
    <scope>NUCLEOTIDE SEQUENCE [LARGE SCALE GENOMIC DNA]</scope>
    <source>
        <strain evidence="2">CCUG 47711</strain>
    </source>
</reference>
<dbReference type="AlphaFoldDB" id="A0A2S0KMJ0"/>
<proteinExistence type="predicted"/>
<dbReference type="PANTHER" id="PTHR34580:SF1">
    <property type="entry name" value="PROTEIN PAFC"/>
    <property type="match status" value="1"/>
</dbReference>
<evidence type="ECO:0000313" key="2">
    <source>
        <dbReference type="Proteomes" id="UP000237947"/>
    </source>
</evidence>
<dbReference type="EMBL" id="CP027226">
    <property type="protein sequence ID" value="AVM42250.1"/>
    <property type="molecule type" value="Genomic_DNA"/>
</dbReference>
<name>A0A2S0KMJ0_9FIRM</name>
<dbReference type="PANTHER" id="PTHR34580">
    <property type="match status" value="1"/>
</dbReference>
<gene>
    <name evidence="1" type="ORF">C5Q98_02930</name>
</gene>
<dbReference type="Proteomes" id="UP000237947">
    <property type="component" value="Chromosome"/>
</dbReference>
<organism evidence="1 2">
    <name type="scientific">Fastidiosipila sanguinis</name>
    <dbReference type="NCBI Taxonomy" id="236753"/>
    <lineage>
        <taxon>Bacteria</taxon>
        <taxon>Bacillati</taxon>
        <taxon>Bacillota</taxon>
        <taxon>Clostridia</taxon>
        <taxon>Eubacteriales</taxon>
        <taxon>Oscillospiraceae</taxon>
        <taxon>Fastidiosipila</taxon>
    </lineage>
</organism>
<dbReference type="SUPFAM" id="SSF46785">
    <property type="entry name" value="Winged helix' DNA-binding domain"/>
    <property type="match status" value="1"/>
</dbReference>
<sequence>MAAFFILKCIRYMNKRNEKKLKILYVKDILENYSSVENPLTAQDIINYLADYEINAERKSIYDDINALIDYGLDINRVNGRNGGFYLNKRDFSQEEISTLLSTFSSSKYVSTRSVMHIKDKLKPLLGKNDLSKLKQLIYVPNRVSQSNTTLFKNIEEVSSAIISQNILSFKYKEWIINLDDGRVAYNLKNKHDNLNYKVYPLAIVYFEQNYYFIAIDIIDETIKHFRLDKAVELAMLEPATKEIKRLGTRFDPAKYSSSVFDMFSGYEKTIRLKFHKDMIGVMIEKFGEDLIILKDKDKDYFHTAQSIRVSNKFFAWLLSYNGQIRLVSPEAVVQDFKEYILRNLDIYE</sequence>
<dbReference type="InterPro" id="IPR036390">
    <property type="entry name" value="WH_DNA-bd_sf"/>
</dbReference>
<keyword evidence="2" id="KW-1185">Reference proteome</keyword>
<evidence type="ECO:0000313" key="1">
    <source>
        <dbReference type="EMBL" id="AVM42250.1"/>
    </source>
</evidence>